<evidence type="ECO:0000313" key="1">
    <source>
        <dbReference type="EMBL" id="NOV42393.1"/>
    </source>
</evidence>
<reference evidence="1" key="1">
    <citation type="submission" date="2019-09" db="EMBL/GenBank/DDBJ databases">
        <title>Organ-specific transcriptomic study of the physiology of the cattle tick, Rhipicephalus microplus.</title>
        <authorList>
            <person name="Tirloni L."/>
            <person name="Braz G."/>
            <person name="Gandara A.C.P."/>
            <person name="Sabadin G.A."/>
            <person name="da Silva R.M."/>
            <person name="Guizzo M.G."/>
            <person name="Machado J.A."/>
            <person name="Costa E.P."/>
            <person name="Gomes H.F."/>
            <person name="Moraes J."/>
            <person name="Mota M.B.S."/>
            <person name="Mesquita R.D."/>
            <person name="Alvarenga P.H."/>
            <person name="Alves F."/>
            <person name="Seixas A."/>
            <person name="da Fonseca R.N."/>
            <person name="Fogaca A."/>
            <person name="Logullo C."/>
            <person name="Tanaka A."/>
            <person name="Daffre S."/>
            <person name="Termignoni C."/>
            <person name="Vaz I.S.Jr."/>
            <person name="Oliveira P.L."/>
            <person name="Ribeiro J.M."/>
        </authorList>
    </citation>
    <scope>NUCLEOTIDE SEQUENCE</scope>
    <source>
        <strain evidence="1">Porto Alegre</strain>
    </source>
</reference>
<dbReference type="EMBL" id="GHWJ01009656">
    <property type="protein sequence ID" value="NOV42393.1"/>
    <property type="molecule type" value="Transcribed_RNA"/>
</dbReference>
<sequence>MEVSLTSSVVLFSCVETLGMLRAALHFKHVSRSHLPHSEPAKTVSINACTHFKNYCVIYQCSLALIDASQVTCICRHRLVVRQLKLLQNESGVFGYYLSVKLVYNKAGVLYNKAGVVYTRFSGIQAICEHNSCASHAAQVAQAVSVKNTVSIAPDLHVGTTWLPLYYFAFTFPLGGCADQLRAASVDSVGTQSGKSQQGL</sequence>
<protein>
    <submittedName>
        <fullName evidence="1">Uncharacterized protein</fullName>
    </submittedName>
</protein>
<dbReference type="AlphaFoldDB" id="A0A6M2D816"/>
<organism evidence="1">
    <name type="scientific">Rhipicephalus microplus</name>
    <name type="common">Cattle tick</name>
    <name type="synonym">Boophilus microplus</name>
    <dbReference type="NCBI Taxonomy" id="6941"/>
    <lineage>
        <taxon>Eukaryota</taxon>
        <taxon>Metazoa</taxon>
        <taxon>Ecdysozoa</taxon>
        <taxon>Arthropoda</taxon>
        <taxon>Chelicerata</taxon>
        <taxon>Arachnida</taxon>
        <taxon>Acari</taxon>
        <taxon>Parasitiformes</taxon>
        <taxon>Ixodida</taxon>
        <taxon>Ixodoidea</taxon>
        <taxon>Ixodidae</taxon>
        <taxon>Rhipicephalinae</taxon>
        <taxon>Rhipicephalus</taxon>
        <taxon>Boophilus</taxon>
    </lineage>
</organism>
<proteinExistence type="predicted"/>
<accession>A0A6M2D816</accession>
<name>A0A6M2D816_RHIMP</name>